<dbReference type="Proteomes" id="UP001140087">
    <property type="component" value="Unassembled WGS sequence"/>
</dbReference>
<name>A0ACC1KHG8_9FUNG</name>
<accession>A0ACC1KHG8</accession>
<proteinExistence type="predicted"/>
<evidence type="ECO:0000313" key="2">
    <source>
        <dbReference type="Proteomes" id="UP001140087"/>
    </source>
</evidence>
<organism evidence="1 2">
    <name type="scientific">Coemansia helicoidea</name>
    <dbReference type="NCBI Taxonomy" id="1286919"/>
    <lineage>
        <taxon>Eukaryota</taxon>
        <taxon>Fungi</taxon>
        <taxon>Fungi incertae sedis</taxon>
        <taxon>Zoopagomycota</taxon>
        <taxon>Kickxellomycotina</taxon>
        <taxon>Kickxellomycetes</taxon>
        <taxon>Kickxellales</taxon>
        <taxon>Kickxellaceae</taxon>
        <taxon>Coemansia</taxon>
    </lineage>
</organism>
<feature type="non-terminal residue" evidence="1">
    <location>
        <position position="1"/>
    </location>
</feature>
<protein>
    <submittedName>
        <fullName evidence="1">Uncharacterized protein</fullName>
    </submittedName>
</protein>
<feature type="non-terminal residue" evidence="1">
    <location>
        <position position="391"/>
    </location>
</feature>
<dbReference type="EMBL" id="JANBUN010003631">
    <property type="protein sequence ID" value="KAJ2789983.1"/>
    <property type="molecule type" value="Genomic_DNA"/>
</dbReference>
<evidence type="ECO:0000313" key="1">
    <source>
        <dbReference type="EMBL" id="KAJ2789983.1"/>
    </source>
</evidence>
<comment type="caution">
    <text evidence="1">The sequence shown here is derived from an EMBL/GenBank/DDBJ whole genome shotgun (WGS) entry which is preliminary data.</text>
</comment>
<keyword evidence="2" id="KW-1185">Reference proteome</keyword>
<reference evidence="1" key="1">
    <citation type="submission" date="2022-07" db="EMBL/GenBank/DDBJ databases">
        <title>Phylogenomic reconstructions and comparative analyses of Kickxellomycotina fungi.</title>
        <authorList>
            <person name="Reynolds N.K."/>
            <person name="Stajich J.E."/>
            <person name="Barry K."/>
            <person name="Grigoriev I.V."/>
            <person name="Crous P."/>
            <person name="Smith M.E."/>
        </authorList>
    </citation>
    <scope>NUCLEOTIDE SEQUENCE</scope>
    <source>
        <strain evidence="1">BCRC 34780</strain>
    </source>
</reference>
<gene>
    <name evidence="1" type="ORF">H4R21_006611</name>
</gene>
<sequence length="391" mass="42527">DFANRQRFPSSLKPFLRQVCELSMAHALEYDRGVLALDSPENKVFAWSTPLDIVGFTADIYHRLADILPYNRATLRKIVSKLLGQDLLTWKERQLKQIEEGLKARVDGQIESNMGWIPVAARASAKEGEESSAGGSQVRWHWTTLSKHMLYQYMVLTLNINELRNHLGLATGKDGACREQQARKDAYAHLVTLWPGSSMSTYEISRAYSSRKSLLEKQNKKTDSAPAAPQATSDAPATGPPEAEAASSPAPRRTPEPPVVVVATAAAAAEPRLTPATSVGSPGQPLAQMFSDKLSHAATHAASPYAHAEHMSSPSRGDYMHRSPQCAGFGGSPGPHFEPPPPPPRETPAYHNEVGAHFSTPVVPHRNLAYESAGQPPGHYYHGNGQPAQTP</sequence>